<protein>
    <submittedName>
        <fullName evidence="1">WD40 repeat-like protein</fullName>
    </submittedName>
</protein>
<reference evidence="1" key="1">
    <citation type="submission" date="2021-03" db="EMBL/GenBank/DDBJ databases">
        <title>Evolutionary priming and transition to the ectomycorrhizal habit in an iconic lineage of mushroom-forming fungi: is preadaptation a requirement?</title>
        <authorList>
            <consortium name="DOE Joint Genome Institute"/>
            <person name="Looney B.P."/>
            <person name="Miyauchi S."/>
            <person name="Morin E."/>
            <person name="Drula E."/>
            <person name="Courty P.E."/>
            <person name="Chicoki N."/>
            <person name="Fauchery L."/>
            <person name="Kohler A."/>
            <person name="Kuo A."/>
            <person name="LaButti K."/>
            <person name="Pangilinan J."/>
            <person name="Lipzen A."/>
            <person name="Riley R."/>
            <person name="Andreopoulos W."/>
            <person name="He G."/>
            <person name="Johnson J."/>
            <person name="Barry K.W."/>
            <person name="Grigoriev I.V."/>
            <person name="Nagy L."/>
            <person name="Hibbett D."/>
            <person name="Henrissat B."/>
            <person name="Matheny P.B."/>
            <person name="Labbe J."/>
            <person name="Martin A.F."/>
        </authorList>
    </citation>
    <scope>NUCLEOTIDE SEQUENCE</scope>
    <source>
        <strain evidence="1">BPL698</strain>
    </source>
</reference>
<evidence type="ECO:0000313" key="2">
    <source>
        <dbReference type="Proteomes" id="UP001207468"/>
    </source>
</evidence>
<proteinExistence type="predicted"/>
<dbReference type="EMBL" id="JAGFNK010000001">
    <property type="protein sequence ID" value="KAI9513484.1"/>
    <property type="molecule type" value="Genomic_DNA"/>
</dbReference>
<name>A0ACC0UP59_9AGAM</name>
<comment type="caution">
    <text evidence="1">The sequence shown here is derived from an EMBL/GenBank/DDBJ whole genome shotgun (WGS) entry which is preliminary data.</text>
</comment>
<evidence type="ECO:0000313" key="1">
    <source>
        <dbReference type="EMBL" id="KAI9513484.1"/>
    </source>
</evidence>
<dbReference type="Proteomes" id="UP001207468">
    <property type="component" value="Unassembled WGS sequence"/>
</dbReference>
<organism evidence="1 2">
    <name type="scientific">Russula earlei</name>
    <dbReference type="NCBI Taxonomy" id="71964"/>
    <lineage>
        <taxon>Eukaryota</taxon>
        <taxon>Fungi</taxon>
        <taxon>Dikarya</taxon>
        <taxon>Basidiomycota</taxon>
        <taxon>Agaricomycotina</taxon>
        <taxon>Agaricomycetes</taxon>
        <taxon>Russulales</taxon>
        <taxon>Russulaceae</taxon>
        <taxon>Russula</taxon>
    </lineage>
</organism>
<keyword evidence="2" id="KW-1185">Reference proteome</keyword>
<sequence length="564" mass="61849">MPDSFFATKTRKRKRVGFKDSGPSSSKKVSKTSNGRVSVTKKRRARATDEDLNSDEALDDMDLRADEVDPNESGDEDADETPAEKRLRLAKLYLESVREGLADGEVDAAEIDKELISARLKQDVLEHAGKLHLFVADSFDVSRPPPTLRTRGHRLSVTSAVASSEAGFLFTCGKEGSIIKWDLRTGTRLATFPKLRPGGGKGKEKAMIVETPGHSDEVLALALSDDGKYLASAGKDRRVCVWDAEKGEWVKGFGGHRDTISAIAFRKGTQQLYTASYDRTIKLFDLSVMGYVETMFGHQDCILHLDALRAETAVSVGGRDKTVRFWKIVDQTQLVFRGGGRSSVRELLEGGGLADVDEEGDQDGGRRRGQSEKKCVEGSLECVAMIDETTFLSGGDSGSICLWTTQRKKPIFTQAIAHGFTETISETEGVIRTPRWITTLGALYYSDMFASGSWDGHIRLWKVDPKIKSFSAMGSFPVPGVINSLQLLSLRDGSLDEAPWAWPHARHARADANRRASAPSMRKSGPVLLVAAVGQEPRLGRWVSVKGGGSQNCTFLMALHPRNR</sequence>
<gene>
    <name evidence="1" type="ORF">F5148DRAFT_1156027</name>
</gene>
<accession>A0ACC0UP59</accession>